<keyword evidence="2" id="KW-0812">Transmembrane</keyword>
<keyword evidence="2" id="KW-1133">Transmembrane helix</keyword>
<sequence>MNTSEWLANSTSVYLSLINPDDHVTDKPSNTTVGPSGEISDKPCGEALSSQTPAAVKLPGSLDALLYIVIVLMFYAFSIVVLMVKYIRREREEASLRNYYNEFVSRDKFRSAQYKNRQFMKRIFGRGRSAENAGQGVREERVNTPIPSRGRRKTKSEGNTITRNGNTFNRLLLESDEQDEKRSKESFTFLSAKNQFCKKGFFGKKFCNKQLCSKCVTEGAPTIDWGDGKGELGNSVPSRQETVEIRLYNNAGPSSSSNMGGVSGSSSKRCYLLERDNSIFFPIMECDSERDSEDAIKPLNMQPLSQHWGSSEEIVMRGNKYEDQAIVSSCSLEVSELLANMPPLGAFSNSNDMDTLDGLSNLDSEAESQSLLNYSTSMRGTNNMFSSINSGDSPRAKASIVGESPRVKNSGSSDKQGPTFDGTHKDFSDFLSERTSLLSCTLSIANEVDEEDAVTNHSSSKNYPNGFSHSNSNGKIKEERVVANGKLKEELCHNGKLKEDLCHNAKSILNSVSKSANGDEEEMMRLLTNITMITEESGLFKNLKYFLRSFSKHENVGCVHEKSNLLPKETFFGPGSPKSVFSTTDCAVVPTKCKPVSKPSDYDELDSVDNDLLNMDELENFGNRWGYAYDEEEDLCSDGGKSSSFGEYCMGEAPESQVIDLSRPLVRRQLDSETRNGLSLAFIGLEDSLHEDVPAKNKTNPMLAGYGAARKETKV</sequence>
<feature type="region of interest" description="Disordered" evidence="1">
    <location>
        <begin position="451"/>
        <end position="475"/>
    </location>
</feature>
<evidence type="ECO:0000313" key="3">
    <source>
        <dbReference type="EnsemblMetazoa" id="BGLB024485-PA"/>
    </source>
</evidence>
<feature type="region of interest" description="Disordered" evidence="1">
    <location>
        <begin position="387"/>
        <end position="425"/>
    </location>
</feature>
<name>A0A2C9KX56_BIOGL</name>
<gene>
    <name evidence="3" type="primary">106058914</name>
</gene>
<dbReference type="VEuPathDB" id="VectorBase:BGLB024485"/>
<feature type="compositionally biased region" description="Polar residues" evidence="1">
    <location>
        <begin position="455"/>
        <end position="474"/>
    </location>
</feature>
<accession>A0A2C9KX56</accession>
<dbReference type="EnsemblMetazoa" id="BGLB024485-RA">
    <property type="protein sequence ID" value="BGLB024485-PA"/>
    <property type="gene ID" value="BGLB024485"/>
</dbReference>
<keyword evidence="2" id="KW-0472">Membrane</keyword>
<feature type="transmembrane region" description="Helical" evidence="2">
    <location>
        <begin position="64"/>
        <end position="87"/>
    </location>
</feature>
<protein>
    <submittedName>
        <fullName evidence="3">Uncharacterized protein</fullName>
    </submittedName>
</protein>
<dbReference type="Proteomes" id="UP000076420">
    <property type="component" value="Unassembled WGS sequence"/>
</dbReference>
<evidence type="ECO:0000256" key="2">
    <source>
        <dbReference type="SAM" id="Phobius"/>
    </source>
</evidence>
<evidence type="ECO:0000256" key="1">
    <source>
        <dbReference type="SAM" id="MobiDB-lite"/>
    </source>
</evidence>
<dbReference type="AlphaFoldDB" id="A0A2C9KX56"/>
<organism evidence="3 4">
    <name type="scientific">Biomphalaria glabrata</name>
    <name type="common">Bloodfluke planorb</name>
    <name type="synonym">Freshwater snail</name>
    <dbReference type="NCBI Taxonomy" id="6526"/>
    <lineage>
        <taxon>Eukaryota</taxon>
        <taxon>Metazoa</taxon>
        <taxon>Spiralia</taxon>
        <taxon>Lophotrochozoa</taxon>
        <taxon>Mollusca</taxon>
        <taxon>Gastropoda</taxon>
        <taxon>Heterobranchia</taxon>
        <taxon>Euthyneura</taxon>
        <taxon>Panpulmonata</taxon>
        <taxon>Hygrophila</taxon>
        <taxon>Lymnaeoidea</taxon>
        <taxon>Planorbidae</taxon>
        <taxon>Biomphalaria</taxon>
    </lineage>
</organism>
<dbReference type="VEuPathDB" id="VectorBase:BGLAX_031051"/>
<dbReference type="KEGG" id="bgt:106058914"/>
<feature type="region of interest" description="Disordered" evidence="1">
    <location>
        <begin position="130"/>
        <end position="160"/>
    </location>
</feature>
<reference evidence="3" key="1">
    <citation type="submission" date="2020-05" db="UniProtKB">
        <authorList>
            <consortium name="EnsemblMetazoa"/>
        </authorList>
    </citation>
    <scope>IDENTIFICATION</scope>
    <source>
        <strain evidence="3">BB02</strain>
    </source>
</reference>
<feature type="compositionally biased region" description="Polar residues" evidence="1">
    <location>
        <begin position="407"/>
        <end position="416"/>
    </location>
</feature>
<proteinExistence type="predicted"/>
<evidence type="ECO:0000313" key="4">
    <source>
        <dbReference type="Proteomes" id="UP000076420"/>
    </source>
</evidence>